<keyword evidence="8 9" id="KW-0472">Membrane</keyword>
<dbReference type="Proteomes" id="UP000075714">
    <property type="component" value="Unassembled WGS sequence"/>
</dbReference>
<evidence type="ECO:0000256" key="3">
    <source>
        <dbReference type="ARBA" id="ARBA00022448"/>
    </source>
</evidence>
<sequence>MQGLADMRKDPEYISPNMTGVMCIYSLLFMRFAWEVKPRNYLLLACHASNETVQLYQLGRWYNWSTSAKAAEVKRVEAPAAAAGKA</sequence>
<comment type="caution">
    <text evidence="10">The sequence shown here is derived from an EMBL/GenBank/DDBJ whole genome shotgun (WGS) entry which is preliminary data.</text>
</comment>
<evidence type="ECO:0000256" key="2">
    <source>
        <dbReference type="ARBA" id="ARBA00006416"/>
    </source>
</evidence>
<evidence type="ECO:0000256" key="5">
    <source>
        <dbReference type="ARBA" id="ARBA00022792"/>
    </source>
</evidence>
<evidence type="ECO:0000313" key="11">
    <source>
        <dbReference type="Proteomes" id="UP000075714"/>
    </source>
</evidence>
<comment type="similarity">
    <text evidence="2 9">Belongs to the mitochondrial pyruvate carrier (MPC) (TC 2.A.105) family.</text>
</comment>
<dbReference type="PANTHER" id="PTHR14154">
    <property type="entry name" value="UPF0041 BRAIN PROTEIN 44-RELATED"/>
    <property type="match status" value="1"/>
</dbReference>
<keyword evidence="6 9" id="KW-1133">Transmembrane helix</keyword>
<comment type="subcellular location">
    <subcellularLocation>
        <location evidence="1 9">Mitochondrion inner membrane</location>
        <topology evidence="1 9">Multi-pass membrane protein</topology>
    </subcellularLocation>
</comment>
<dbReference type="InterPro" id="IPR005336">
    <property type="entry name" value="MPC"/>
</dbReference>
<dbReference type="GO" id="GO:0005743">
    <property type="term" value="C:mitochondrial inner membrane"/>
    <property type="evidence" value="ECO:0007669"/>
    <property type="project" value="UniProtKB-SubCell"/>
</dbReference>
<keyword evidence="11" id="KW-1185">Reference proteome</keyword>
<name>A0A150GKF1_GONPE</name>
<reference evidence="11" key="1">
    <citation type="journal article" date="2016" name="Nat. Commun.">
        <title>The Gonium pectorale genome demonstrates co-option of cell cycle regulation during the evolution of multicellularity.</title>
        <authorList>
            <person name="Hanschen E.R."/>
            <person name="Marriage T.N."/>
            <person name="Ferris P.J."/>
            <person name="Hamaji T."/>
            <person name="Toyoda A."/>
            <person name="Fujiyama A."/>
            <person name="Neme R."/>
            <person name="Noguchi H."/>
            <person name="Minakuchi Y."/>
            <person name="Suzuki M."/>
            <person name="Kawai-Toyooka H."/>
            <person name="Smith D.R."/>
            <person name="Sparks H."/>
            <person name="Anderson J."/>
            <person name="Bakaric R."/>
            <person name="Luria V."/>
            <person name="Karger A."/>
            <person name="Kirschner M.W."/>
            <person name="Durand P.M."/>
            <person name="Michod R.E."/>
            <person name="Nozaki H."/>
            <person name="Olson B.J."/>
        </authorList>
    </citation>
    <scope>NUCLEOTIDE SEQUENCE [LARGE SCALE GENOMIC DNA]</scope>
    <source>
        <strain evidence="11">NIES-2863</strain>
    </source>
</reference>
<gene>
    <name evidence="10" type="ORF">GPECTOR_17g902</name>
</gene>
<keyword evidence="3 9" id="KW-0813">Transport</keyword>
<evidence type="ECO:0000256" key="4">
    <source>
        <dbReference type="ARBA" id="ARBA00022692"/>
    </source>
</evidence>
<keyword evidence="4 9" id="KW-0812">Transmembrane</keyword>
<comment type="caution">
    <text evidence="9">Lacks conserved residue(s) required for the propagation of feature annotation.</text>
</comment>
<evidence type="ECO:0000313" key="10">
    <source>
        <dbReference type="EMBL" id="KXZ50264.1"/>
    </source>
</evidence>
<dbReference type="Pfam" id="PF03650">
    <property type="entry name" value="MPC"/>
    <property type="match status" value="1"/>
</dbReference>
<dbReference type="GO" id="GO:0006850">
    <property type="term" value="P:pyruvate import into mitochondria"/>
    <property type="evidence" value="ECO:0007669"/>
    <property type="project" value="InterPro"/>
</dbReference>
<protein>
    <recommendedName>
        <fullName evidence="9">Mitochondrial pyruvate carrier</fullName>
    </recommendedName>
</protein>
<keyword evidence="5 9" id="KW-0999">Mitochondrion inner membrane</keyword>
<organism evidence="10 11">
    <name type="scientific">Gonium pectorale</name>
    <name type="common">Green alga</name>
    <dbReference type="NCBI Taxonomy" id="33097"/>
    <lineage>
        <taxon>Eukaryota</taxon>
        <taxon>Viridiplantae</taxon>
        <taxon>Chlorophyta</taxon>
        <taxon>core chlorophytes</taxon>
        <taxon>Chlorophyceae</taxon>
        <taxon>CS clade</taxon>
        <taxon>Chlamydomonadales</taxon>
        <taxon>Volvocaceae</taxon>
        <taxon>Gonium</taxon>
    </lineage>
</organism>
<evidence type="ECO:0000256" key="8">
    <source>
        <dbReference type="ARBA" id="ARBA00023136"/>
    </source>
</evidence>
<proteinExistence type="inferred from homology"/>
<dbReference type="EMBL" id="LSYV01000018">
    <property type="protein sequence ID" value="KXZ50264.1"/>
    <property type="molecule type" value="Genomic_DNA"/>
</dbReference>
<accession>A0A150GKF1</accession>
<dbReference type="OrthoDB" id="1697690at2759"/>
<dbReference type="AlphaFoldDB" id="A0A150GKF1"/>
<dbReference type="STRING" id="33097.A0A150GKF1"/>
<evidence type="ECO:0000256" key="1">
    <source>
        <dbReference type="ARBA" id="ARBA00004448"/>
    </source>
</evidence>
<evidence type="ECO:0000256" key="9">
    <source>
        <dbReference type="RuleBase" id="RU363100"/>
    </source>
</evidence>
<comment type="function">
    <text evidence="9">Mediates the uptake of pyruvate into mitochondria.</text>
</comment>
<keyword evidence="7 9" id="KW-0496">Mitochondrion</keyword>
<feature type="transmembrane region" description="Helical" evidence="9">
    <location>
        <begin position="13"/>
        <end position="34"/>
    </location>
</feature>
<evidence type="ECO:0000256" key="6">
    <source>
        <dbReference type="ARBA" id="ARBA00022989"/>
    </source>
</evidence>
<evidence type="ECO:0000256" key="7">
    <source>
        <dbReference type="ARBA" id="ARBA00023128"/>
    </source>
</evidence>